<name>A0A3M2ZXE2_PSEYM</name>
<protein>
    <submittedName>
        <fullName evidence="2">Uncharacterized protein</fullName>
    </submittedName>
</protein>
<feature type="non-terminal residue" evidence="2">
    <location>
        <position position="1"/>
    </location>
</feature>
<evidence type="ECO:0000313" key="3">
    <source>
        <dbReference type="Proteomes" id="UP000282378"/>
    </source>
</evidence>
<reference evidence="2 3" key="1">
    <citation type="submission" date="2018-08" db="EMBL/GenBank/DDBJ databases">
        <title>Recombination of ecologically and evolutionarily significant loci maintains genetic cohesion in the Pseudomonas syringae species complex.</title>
        <authorList>
            <person name="Dillon M."/>
            <person name="Thakur S."/>
            <person name="Almeida R.N.D."/>
            <person name="Weir B.S."/>
            <person name="Guttman D.S."/>
        </authorList>
    </citation>
    <scope>NUCLEOTIDE SEQUENCE [LARGE SCALE GENOMIC DNA]</scope>
    <source>
        <strain evidence="2 3">88_10</strain>
    </source>
</reference>
<dbReference type="Proteomes" id="UP000282378">
    <property type="component" value="Unassembled WGS sequence"/>
</dbReference>
<dbReference type="EMBL" id="RBNL01001138">
    <property type="protein sequence ID" value="RML92903.1"/>
    <property type="molecule type" value="Genomic_DNA"/>
</dbReference>
<feature type="non-terminal residue" evidence="2">
    <location>
        <position position="56"/>
    </location>
</feature>
<dbReference type="Pfam" id="PF13714">
    <property type="entry name" value="PEP_mutase"/>
    <property type="match status" value="1"/>
</dbReference>
<dbReference type="Gene3D" id="3.20.20.60">
    <property type="entry name" value="Phosphoenolpyruvate-binding domains"/>
    <property type="match status" value="1"/>
</dbReference>
<keyword evidence="1" id="KW-0479">Metal-binding</keyword>
<dbReference type="GO" id="GO:0003824">
    <property type="term" value="F:catalytic activity"/>
    <property type="evidence" value="ECO:0007669"/>
    <property type="project" value="InterPro"/>
</dbReference>
<proteinExistence type="predicted"/>
<dbReference type="GO" id="GO:0046872">
    <property type="term" value="F:metal ion binding"/>
    <property type="evidence" value="ECO:0007669"/>
    <property type="project" value="UniProtKB-KW"/>
</dbReference>
<evidence type="ECO:0000256" key="1">
    <source>
        <dbReference type="ARBA" id="ARBA00022723"/>
    </source>
</evidence>
<dbReference type="SUPFAM" id="SSF51621">
    <property type="entry name" value="Phosphoenolpyruvate/pyruvate domain"/>
    <property type="match status" value="1"/>
</dbReference>
<dbReference type="InterPro" id="IPR015813">
    <property type="entry name" value="Pyrv/PenolPyrv_kinase-like_dom"/>
</dbReference>
<dbReference type="AlphaFoldDB" id="A0A3M2ZXE2"/>
<evidence type="ECO:0000313" key="2">
    <source>
        <dbReference type="EMBL" id="RML92903.1"/>
    </source>
</evidence>
<dbReference type="InterPro" id="IPR040442">
    <property type="entry name" value="Pyrv_kinase-like_dom_sf"/>
</dbReference>
<accession>A0A3M2ZXE2</accession>
<organism evidence="2 3">
    <name type="scientific">Pseudomonas syringae pv. maculicola</name>
    <dbReference type="NCBI Taxonomy" id="59511"/>
    <lineage>
        <taxon>Bacteria</taxon>
        <taxon>Pseudomonadati</taxon>
        <taxon>Pseudomonadota</taxon>
        <taxon>Gammaproteobacteria</taxon>
        <taxon>Pseudomonadales</taxon>
        <taxon>Pseudomonadaceae</taxon>
        <taxon>Pseudomonas</taxon>
    </lineage>
</organism>
<comment type="caution">
    <text evidence="2">The sequence shown here is derived from an EMBL/GenBank/DDBJ whole genome shotgun (WGS) entry which is preliminary data.</text>
</comment>
<sequence length="56" mass="5923">PEQRLEELLKRAALYADAGADGLFAAGVVDSNEIATLCQNTQLPVNLLSRDGLPSP</sequence>
<gene>
    <name evidence="2" type="ORF">APX70_07601</name>
</gene>